<dbReference type="PANTHER" id="PTHR31891">
    <property type="entry name" value="FORMAMIDASE C869.04-RELATED"/>
    <property type="match status" value="1"/>
</dbReference>
<dbReference type="GO" id="GO:0016811">
    <property type="term" value="F:hydrolase activity, acting on carbon-nitrogen (but not peptide) bonds, in linear amides"/>
    <property type="evidence" value="ECO:0007669"/>
    <property type="project" value="InterPro"/>
</dbReference>
<dbReference type="EMBL" id="CP002736">
    <property type="protein sequence ID" value="AEF94229.1"/>
    <property type="molecule type" value="Genomic_DNA"/>
</dbReference>
<dbReference type="InterPro" id="IPR004304">
    <property type="entry name" value="FmdA_AmdA"/>
</dbReference>
<dbReference type="KEGG" id="dca:Desca_1371"/>
<reference evidence="1" key="1">
    <citation type="submission" date="2011-05" db="EMBL/GenBank/DDBJ databases">
        <title>Complete sequence of Desulfotomaculum carboxydivorans CO-1-SRB.</title>
        <authorList>
            <consortium name="US DOE Joint Genome Institute"/>
            <person name="Lucas S."/>
            <person name="Han J."/>
            <person name="Lapidus A."/>
            <person name="Cheng J.-F."/>
            <person name="Goodwin L."/>
            <person name="Pitluck S."/>
            <person name="Peters L."/>
            <person name="Mikhailova N."/>
            <person name="Lu M."/>
            <person name="Han C."/>
            <person name="Tapia R."/>
            <person name="Land M."/>
            <person name="Hauser L."/>
            <person name="Kyrpides N."/>
            <person name="Ivanova N."/>
            <person name="Pagani I."/>
            <person name="Stams A."/>
            <person name="Plugge C."/>
            <person name="Muyzer G."/>
            <person name="Kuever J."/>
            <person name="Parshina S."/>
            <person name="Ivanova A."/>
            <person name="Nazina T."/>
            <person name="Woyke T."/>
        </authorList>
    </citation>
    <scope>NUCLEOTIDE SEQUENCE [LARGE SCALE GENOMIC DNA]</scope>
    <source>
        <strain evidence="1">CO-1-SRB</strain>
    </source>
</reference>
<gene>
    <name evidence="1" type="ordered locus">Desca_1371</name>
</gene>
<name>F6B5A8_DESCC</name>
<keyword evidence="2" id="KW-1185">Reference proteome</keyword>
<organism evidence="1 2">
    <name type="scientific">Desulfotomaculum nigrificans (strain DSM 14880 / VKM B-2319 / CO-1-SRB)</name>
    <name type="common">Desulfotomaculum carboxydivorans</name>
    <dbReference type="NCBI Taxonomy" id="868595"/>
    <lineage>
        <taxon>Bacteria</taxon>
        <taxon>Bacillati</taxon>
        <taxon>Bacillota</taxon>
        <taxon>Clostridia</taxon>
        <taxon>Eubacteriales</taxon>
        <taxon>Desulfotomaculaceae</taxon>
        <taxon>Desulfotomaculum</taxon>
    </lineage>
</organism>
<sequence>MYRIPKDKTIYAMSKMAAPVLEVEDSSTVVFETCDCFADQIQSEDVVFSQLDWERINPATGPVFVKGAEPGDILQVKIVDIKLADHGVMVTGPGLGSMGKIFTENEIKIIPIRDGQAVFDKDLCLPVKPMIGVIGTAPADEPVPCGTPGSHGGNMDCKKIGPGAALYLPVNVPGALFALGDLHAVMGDGEVAVCGVEISGEVTVELNVIKGKKLPLPLLVDNQHVITISSHVDLDTAAEECTKNMAELLVNEIGMTKHQAVKLMSLAGDLRVCQIVDPLRTARFEFPLWLVEKFGYKFKLGS</sequence>
<proteinExistence type="predicted"/>
<evidence type="ECO:0000313" key="2">
    <source>
        <dbReference type="Proteomes" id="UP000009226"/>
    </source>
</evidence>
<dbReference type="Proteomes" id="UP000009226">
    <property type="component" value="Chromosome"/>
</dbReference>
<dbReference type="Pfam" id="PF03069">
    <property type="entry name" value="FmdA_AmdA"/>
    <property type="match status" value="2"/>
</dbReference>
<dbReference type="Gene3D" id="3.10.28.20">
    <property type="entry name" value="Acetamidase/Formamidase-like domains"/>
    <property type="match status" value="1"/>
</dbReference>
<dbReference type="eggNOG" id="COG2421">
    <property type="taxonomic scope" value="Bacteria"/>
</dbReference>
<dbReference type="RefSeq" id="WP_003540895.1">
    <property type="nucleotide sequence ID" value="NC_015565.1"/>
</dbReference>
<dbReference type="AlphaFoldDB" id="F6B5A8"/>
<dbReference type="Gene3D" id="2.40.10.120">
    <property type="match status" value="1"/>
</dbReference>
<dbReference type="HOGENOM" id="CLU_032013_1_0_9"/>
<accession>F6B5A8</accession>
<evidence type="ECO:0000313" key="1">
    <source>
        <dbReference type="EMBL" id="AEF94229.1"/>
    </source>
</evidence>
<protein>
    <submittedName>
        <fullName evidence="1">Acetamidase/Formamidase</fullName>
    </submittedName>
</protein>
<dbReference type="Gene3D" id="2.60.120.580">
    <property type="entry name" value="Acetamidase/Formamidase-like domains"/>
    <property type="match status" value="1"/>
</dbReference>
<dbReference type="STRING" id="868595.Desca_1371"/>
<dbReference type="PANTHER" id="PTHR31891:SF1">
    <property type="entry name" value="FORMAMIDASE C869.04-RELATED"/>
    <property type="match status" value="1"/>
</dbReference>
<dbReference type="SUPFAM" id="SSF141130">
    <property type="entry name" value="Acetamidase/Formamidase-like"/>
    <property type="match status" value="1"/>
</dbReference>